<dbReference type="EMBL" id="PJKA01000013">
    <property type="protein sequence ID" value="PNC17006.1"/>
    <property type="molecule type" value="Genomic_DNA"/>
</dbReference>
<protein>
    <recommendedName>
        <fullName evidence="4">PEP-CTERM protein-sorting domain-containing protein</fullName>
    </recommendedName>
</protein>
<proteinExistence type="predicted"/>
<dbReference type="Proteomes" id="UP000236000">
    <property type="component" value="Unassembled WGS sequence"/>
</dbReference>
<dbReference type="OrthoDB" id="199548at2"/>
<sequence length="216" mass="22303">MKKLLSISAFLVCISGVQAATTLYETRFHQTSINVDSDFLDGASVTLSNPSTSLSGNLAADLLVPNAQMQNNNAGWTVTFSFTAAQDITLSSLNLGFQFVTGTGARHGNTDSKTGTATVTLTAGDSSATADLSFERVQADKDGTPTADIQQASFNTPVTVKAGETFTLTVNAKAPNTGGTFLGLSQLGLQGDVVPEPAAASLSLLGLAALLLRRRA</sequence>
<evidence type="ECO:0000313" key="3">
    <source>
        <dbReference type="Proteomes" id="UP000236000"/>
    </source>
</evidence>
<evidence type="ECO:0000313" key="2">
    <source>
        <dbReference type="EMBL" id="PNC17006.1"/>
    </source>
</evidence>
<dbReference type="NCBIfam" id="TIGR02595">
    <property type="entry name" value="PEP_CTERM"/>
    <property type="match status" value="1"/>
</dbReference>
<dbReference type="AlphaFoldDB" id="A0A2N8HAW6"/>
<evidence type="ECO:0008006" key="4">
    <source>
        <dbReference type="Google" id="ProtNLM"/>
    </source>
</evidence>
<comment type="caution">
    <text evidence="2">The sequence shown here is derived from an EMBL/GenBank/DDBJ whole genome shotgun (WGS) entry which is preliminary data.</text>
</comment>
<dbReference type="RefSeq" id="WP_102715147.1">
    <property type="nucleotide sequence ID" value="NZ_CABMLK010000002.1"/>
</dbReference>
<evidence type="ECO:0000256" key="1">
    <source>
        <dbReference type="SAM" id="SignalP"/>
    </source>
</evidence>
<feature type="chain" id="PRO_5014912248" description="PEP-CTERM protein-sorting domain-containing protein" evidence="1">
    <location>
        <begin position="20"/>
        <end position="216"/>
    </location>
</feature>
<accession>A0A2N8HAW6</accession>
<name>A0A2N8HAW6_9BACT</name>
<reference evidence="2 3" key="1">
    <citation type="journal article" date="2017" name="BMC Genomics">
        <title>Genome sequencing of 39 Akkermansia muciniphila isolates reveals its population structure, genomic and functional diverisity, and global distribution in mammalian gut microbiotas.</title>
        <authorList>
            <person name="Guo X."/>
            <person name="Li S."/>
            <person name="Zhang J."/>
            <person name="Wu F."/>
            <person name="Li X."/>
            <person name="Wu D."/>
            <person name="Zhang M."/>
            <person name="Ou Z."/>
            <person name="Jie Z."/>
            <person name="Yan Q."/>
            <person name="Li P."/>
            <person name="Yi J."/>
            <person name="Peng Y."/>
        </authorList>
    </citation>
    <scope>NUCLEOTIDE SEQUENCE [LARGE SCALE GENOMIC DNA]</scope>
    <source>
        <strain evidence="2 3">GP24</strain>
    </source>
</reference>
<feature type="signal peptide" evidence="1">
    <location>
        <begin position="1"/>
        <end position="19"/>
    </location>
</feature>
<keyword evidence="1" id="KW-0732">Signal</keyword>
<organism evidence="2 3">
    <name type="scientific">Akkermansia muciniphila</name>
    <dbReference type="NCBI Taxonomy" id="239935"/>
    <lineage>
        <taxon>Bacteria</taxon>
        <taxon>Pseudomonadati</taxon>
        <taxon>Verrucomicrobiota</taxon>
        <taxon>Verrucomicrobiia</taxon>
        <taxon>Verrucomicrobiales</taxon>
        <taxon>Akkermansiaceae</taxon>
        <taxon>Akkermansia</taxon>
    </lineage>
</organism>
<gene>
    <name evidence="2" type="ORF">CXU22_10180</name>
</gene>
<dbReference type="InterPro" id="IPR013424">
    <property type="entry name" value="Ice-binding_C"/>
</dbReference>